<dbReference type="Gene3D" id="3.40.50.1820">
    <property type="entry name" value="alpha/beta hydrolase"/>
    <property type="match status" value="1"/>
</dbReference>
<dbReference type="EMBL" id="JACBZO010000001">
    <property type="protein sequence ID" value="NYI42088.1"/>
    <property type="molecule type" value="Genomic_DNA"/>
</dbReference>
<dbReference type="GO" id="GO:0003824">
    <property type="term" value="F:catalytic activity"/>
    <property type="evidence" value="ECO:0007669"/>
    <property type="project" value="UniProtKB-ARBA"/>
</dbReference>
<comment type="caution">
    <text evidence="2">The sequence shown here is derived from an EMBL/GenBank/DDBJ whole genome shotgun (WGS) entry which is preliminary data.</text>
</comment>
<dbReference type="AlphaFoldDB" id="A0A7Z0CKN2"/>
<dbReference type="InterPro" id="IPR050471">
    <property type="entry name" value="AB_hydrolase"/>
</dbReference>
<proteinExistence type="predicted"/>
<evidence type="ECO:0000259" key="1">
    <source>
        <dbReference type="Pfam" id="PF00561"/>
    </source>
</evidence>
<dbReference type="PANTHER" id="PTHR43433">
    <property type="entry name" value="HYDROLASE, ALPHA/BETA FOLD FAMILY PROTEIN"/>
    <property type="match status" value="1"/>
</dbReference>
<dbReference type="PANTHER" id="PTHR43433:SF4">
    <property type="entry name" value="NON-HEME CHLOROPEROXIDASE-RELATED"/>
    <property type="match status" value="1"/>
</dbReference>
<dbReference type="PRINTS" id="PR00111">
    <property type="entry name" value="ABHYDROLASE"/>
</dbReference>
<sequence>MQTILVPPLMCSPSVYEPIIDTAWSRGAVTLADTRSDDSISAMAARILDDAPGQFALLGASMGGYVALEVVRQAPDRVAALALVSTTARADTSAQVASREGQSRMVEAGGFDALVDAVFGVIVAKQHENDASLLETWRRAARAVGADAFLRQQRAVITRADSLTLLPTITCPVVVIHGADDRLIPFAMGAEIASAIPGAELVTIADAGHFLFAEQPGAVDAAVGAFLDRVHSQL</sequence>
<evidence type="ECO:0000313" key="3">
    <source>
        <dbReference type="Proteomes" id="UP000547973"/>
    </source>
</evidence>
<name>A0A7Z0CKN2_9MICO</name>
<reference evidence="2 3" key="1">
    <citation type="submission" date="2020-07" db="EMBL/GenBank/DDBJ databases">
        <title>Sequencing the genomes of 1000 actinobacteria strains.</title>
        <authorList>
            <person name="Klenk H.-P."/>
        </authorList>
    </citation>
    <scope>NUCLEOTIDE SEQUENCE [LARGE SCALE GENOMIC DNA]</scope>
    <source>
        <strain evidence="2 3">DSM 19970</strain>
    </source>
</reference>
<organism evidence="2 3">
    <name type="scientific">Demequina lutea</name>
    <dbReference type="NCBI Taxonomy" id="431489"/>
    <lineage>
        <taxon>Bacteria</taxon>
        <taxon>Bacillati</taxon>
        <taxon>Actinomycetota</taxon>
        <taxon>Actinomycetes</taxon>
        <taxon>Micrococcales</taxon>
        <taxon>Demequinaceae</taxon>
        <taxon>Demequina</taxon>
    </lineage>
</organism>
<feature type="domain" description="AB hydrolase-1" evidence="1">
    <location>
        <begin position="37"/>
        <end position="215"/>
    </location>
</feature>
<accession>A0A7Z0CKN2</accession>
<dbReference type="Proteomes" id="UP000547973">
    <property type="component" value="Unassembled WGS sequence"/>
</dbReference>
<dbReference type="InterPro" id="IPR029058">
    <property type="entry name" value="AB_hydrolase_fold"/>
</dbReference>
<dbReference type="Pfam" id="PF00561">
    <property type="entry name" value="Abhydrolase_1"/>
    <property type="match status" value="1"/>
</dbReference>
<dbReference type="OrthoDB" id="2987348at2"/>
<protein>
    <submittedName>
        <fullName evidence="2">Pimeloyl-ACP methyl ester carboxylesterase</fullName>
    </submittedName>
</protein>
<dbReference type="InterPro" id="IPR000073">
    <property type="entry name" value="AB_hydrolase_1"/>
</dbReference>
<keyword evidence="3" id="KW-1185">Reference proteome</keyword>
<gene>
    <name evidence="2" type="ORF">BKA03_002207</name>
</gene>
<dbReference type="SUPFAM" id="SSF53474">
    <property type="entry name" value="alpha/beta-Hydrolases"/>
    <property type="match status" value="1"/>
</dbReference>
<evidence type="ECO:0000313" key="2">
    <source>
        <dbReference type="EMBL" id="NYI42088.1"/>
    </source>
</evidence>
<dbReference type="RefSeq" id="WP_152649451.1">
    <property type="nucleotide sequence ID" value="NZ_BBRC01000002.1"/>
</dbReference>